<dbReference type="OrthoDB" id="483084at2"/>
<feature type="transmembrane region" description="Helical" evidence="1">
    <location>
        <begin position="190"/>
        <end position="207"/>
    </location>
</feature>
<keyword evidence="3" id="KW-1185">Reference proteome</keyword>
<organism evidence="2 3">
    <name type="scientific">Calothrix parasitica NIES-267</name>
    <dbReference type="NCBI Taxonomy" id="1973488"/>
    <lineage>
        <taxon>Bacteria</taxon>
        <taxon>Bacillati</taxon>
        <taxon>Cyanobacteriota</taxon>
        <taxon>Cyanophyceae</taxon>
        <taxon>Nostocales</taxon>
        <taxon>Calotrichaceae</taxon>
        <taxon>Calothrix</taxon>
    </lineage>
</organism>
<dbReference type="Proteomes" id="UP000218418">
    <property type="component" value="Chromosome"/>
</dbReference>
<evidence type="ECO:0008006" key="4">
    <source>
        <dbReference type="Google" id="ProtNLM"/>
    </source>
</evidence>
<dbReference type="Pfam" id="PF11833">
    <property type="entry name" value="CPP1-like"/>
    <property type="match status" value="1"/>
</dbReference>
<gene>
    <name evidence="2" type="ORF">NIES267_01760</name>
</gene>
<keyword evidence="1" id="KW-1133">Transmembrane helix</keyword>
<evidence type="ECO:0000256" key="1">
    <source>
        <dbReference type="SAM" id="Phobius"/>
    </source>
</evidence>
<keyword evidence="1" id="KW-0472">Membrane</keyword>
<feature type="transmembrane region" description="Helical" evidence="1">
    <location>
        <begin position="157"/>
        <end position="178"/>
    </location>
</feature>
<evidence type="ECO:0000313" key="3">
    <source>
        <dbReference type="Proteomes" id="UP000218418"/>
    </source>
</evidence>
<accession>A0A1Z4LHR0</accession>
<reference evidence="2 3" key="1">
    <citation type="submission" date="2017-06" db="EMBL/GenBank/DDBJ databases">
        <title>Genome sequencing of cyanobaciteial culture collection at National Institute for Environmental Studies (NIES).</title>
        <authorList>
            <person name="Hirose Y."/>
            <person name="Shimura Y."/>
            <person name="Fujisawa T."/>
            <person name="Nakamura Y."/>
            <person name="Kawachi M."/>
        </authorList>
    </citation>
    <scope>NUCLEOTIDE SEQUENCE [LARGE SCALE GENOMIC DNA]</scope>
    <source>
        <strain evidence="2 3">NIES-267</strain>
    </source>
</reference>
<dbReference type="PANTHER" id="PTHR33372:SF2">
    <property type="entry name" value="PROTEIN CHAPERONE-LIKE PROTEIN OF POR1, CHLOROPLASTIC"/>
    <property type="match status" value="1"/>
</dbReference>
<keyword evidence="1" id="KW-0812">Transmembrane</keyword>
<feature type="transmembrane region" description="Helical" evidence="1">
    <location>
        <begin position="128"/>
        <end position="145"/>
    </location>
</feature>
<dbReference type="PANTHER" id="PTHR33372">
    <property type="match status" value="1"/>
</dbReference>
<name>A0A1Z4LHR0_9CYAN</name>
<evidence type="ECO:0000313" key="2">
    <source>
        <dbReference type="EMBL" id="BAY80719.1"/>
    </source>
</evidence>
<dbReference type="InterPro" id="IPR021788">
    <property type="entry name" value="CPP1-like"/>
</dbReference>
<sequence length="208" mass="23497">MSHQNPYEKLGVSEDASFEEIQDTRDRLVEQHDGDSQRLEMIEAAYDAVLMDRLRMRQEGKIKVPERIRFPERREQVAPELTPVPKKQSPAWLQKIVDQPSTLDVVIPGVWYLGLSANSLFYRAAGDQVLQLMLVLGVGVSIYFLNRKESRFGRAALLTLIGLIVGLIIGGLIASPLIQQLQLTDFTANQFATVVTFVLLWLICSFLK</sequence>
<dbReference type="EMBL" id="AP018227">
    <property type="protein sequence ID" value="BAY80719.1"/>
    <property type="molecule type" value="Genomic_DNA"/>
</dbReference>
<proteinExistence type="predicted"/>
<dbReference type="AlphaFoldDB" id="A0A1Z4LHR0"/>
<protein>
    <recommendedName>
        <fullName evidence="4">Molecular chaperone DnaJ</fullName>
    </recommendedName>
</protein>